<dbReference type="PANTHER" id="PTHR10039:SF17">
    <property type="entry name" value="FUNGAL STAND N-TERMINAL GOODBYE DOMAIN-CONTAINING PROTEIN-RELATED"/>
    <property type="match status" value="1"/>
</dbReference>
<dbReference type="Gene3D" id="3.40.50.300">
    <property type="entry name" value="P-loop containing nucleotide triphosphate hydrolases"/>
    <property type="match status" value="1"/>
</dbReference>
<dbReference type="InterPro" id="IPR056884">
    <property type="entry name" value="NPHP3-like_N"/>
</dbReference>
<evidence type="ECO:0000256" key="1">
    <source>
        <dbReference type="ARBA" id="ARBA00022737"/>
    </source>
</evidence>
<name>A0AAD7BDY1_9AGAR</name>
<accession>A0AAD7BDY1</accession>
<feature type="compositionally biased region" description="Polar residues" evidence="2">
    <location>
        <begin position="532"/>
        <end position="545"/>
    </location>
</feature>
<proteinExistence type="predicted"/>
<keyword evidence="1" id="KW-0677">Repeat</keyword>
<dbReference type="InterPro" id="IPR007111">
    <property type="entry name" value="NACHT_NTPase"/>
</dbReference>
<evidence type="ECO:0000313" key="4">
    <source>
        <dbReference type="EMBL" id="KAJ7617903.1"/>
    </source>
</evidence>
<gene>
    <name evidence="4" type="ORF">FB45DRAFT_216065</name>
</gene>
<evidence type="ECO:0000259" key="3">
    <source>
        <dbReference type="PROSITE" id="PS50837"/>
    </source>
</evidence>
<organism evidence="4 5">
    <name type="scientific">Roridomyces roridus</name>
    <dbReference type="NCBI Taxonomy" id="1738132"/>
    <lineage>
        <taxon>Eukaryota</taxon>
        <taxon>Fungi</taxon>
        <taxon>Dikarya</taxon>
        <taxon>Basidiomycota</taxon>
        <taxon>Agaricomycotina</taxon>
        <taxon>Agaricomycetes</taxon>
        <taxon>Agaricomycetidae</taxon>
        <taxon>Agaricales</taxon>
        <taxon>Marasmiineae</taxon>
        <taxon>Mycenaceae</taxon>
        <taxon>Roridomyces</taxon>
    </lineage>
</organism>
<dbReference type="PROSITE" id="PS50837">
    <property type="entry name" value="NACHT"/>
    <property type="match status" value="1"/>
</dbReference>
<feature type="compositionally biased region" description="Polar residues" evidence="2">
    <location>
        <begin position="47"/>
        <end position="58"/>
    </location>
</feature>
<evidence type="ECO:0000256" key="2">
    <source>
        <dbReference type="SAM" id="MobiDB-lite"/>
    </source>
</evidence>
<dbReference type="PANTHER" id="PTHR10039">
    <property type="entry name" value="AMELOGENIN"/>
    <property type="match status" value="1"/>
</dbReference>
<comment type="caution">
    <text evidence="4">The sequence shown here is derived from an EMBL/GenBank/DDBJ whole genome shotgun (WGS) entry which is preliminary data.</text>
</comment>
<reference evidence="4" key="1">
    <citation type="submission" date="2023-03" db="EMBL/GenBank/DDBJ databases">
        <title>Massive genome expansion in bonnet fungi (Mycena s.s.) driven by repeated elements and novel gene families across ecological guilds.</title>
        <authorList>
            <consortium name="Lawrence Berkeley National Laboratory"/>
            <person name="Harder C.B."/>
            <person name="Miyauchi S."/>
            <person name="Viragh M."/>
            <person name="Kuo A."/>
            <person name="Thoen E."/>
            <person name="Andreopoulos B."/>
            <person name="Lu D."/>
            <person name="Skrede I."/>
            <person name="Drula E."/>
            <person name="Henrissat B."/>
            <person name="Morin E."/>
            <person name="Kohler A."/>
            <person name="Barry K."/>
            <person name="LaButti K."/>
            <person name="Morin E."/>
            <person name="Salamov A."/>
            <person name="Lipzen A."/>
            <person name="Mereny Z."/>
            <person name="Hegedus B."/>
            <person name="Baldrian P."/>
            <person name="Stursova M."/>
            <person name="Weitz H."/>
            <person name="Taylor A."/>
            <person name="Grigoriev I.V."/>
            <person name="Nagy L.G."/>
            <person name="Martin F."/>
            <person name="Kauserud H."/>
        </authorList>
    </citation>
    <scope>NUCLEOTIDE SEQUENCE</scope>
    <source>
        <strain evidence="4">9284</strain>
    </source>
</reference>
<dbReference type="Proteomes" id="UP001221142">
    <property type="component" value="Unassembled WGS sequence"/>
</dbReference>
<dbReference type="Pfam" id="PF24883">
    <property type="entry name" value="NPHP3_N"/>
    <property type="match status" value="1"/>
</dbReference>
<evidence type="ECO:0000313" key="5">
    <source>
        <dbReference type="Proteomes" id="UP001221142"/>
    </source>
</evidence>
<dbReference type="AlphaFoldDB" id="A0AAD7BDY1"/>
<keyword evidence="5" id="KW-1185">Reference proteome</keyword>
<feature type="region of interest" description="Disordered" evidence="2">
    <location>
        <begin position="43"/>
        <end position="63"/>
    </location>
</feature>
<sequence>MFNNSAGFQFNGGSFYSVAGDVNLRVDAPPVASSALEARSIGDRESLNQGFNGNTQQRDGQRRFLPRDTSARARLQEMVHISTPNVNHIYQATGLDTLHPHVALEAIYDSAESFPQPRCHPETRIDLLNDLLHRLDDPDTRVVWLHGPAGAGKSAVMQTLSQRLEDAGRLGGSYFFKRGHSTRSNGRVLFATLAYQLAIFETSLKSPISSMVEANPTLVSASIASQLQDLITEPCRLAPGCGRRILLIDGLDECDGLRVQQEILRSIGDIFCPHHALPIKIIIASRPEPEIREIFDNPAFSDLDIINIEQSLADVYTFLRREFARIHEEHHSTMSSIPLPWPSDDVLSYLVHKSSGYFIYADTVIKFVDDKYFRPTEQLEIIRNVTSNKDISPFESLDQLYIQILSQVPIRYRSRLLAILSLLFISDWREYLTVSHIAQLLDLEAGDIRLTMRGLHSVFDIDINNDSNSITPRHASFRDFLHSQERSVDFYIGGPSHRVDAARAMLRVLCCKDLPDETPLRAPNNHRCPSWHPSTSRLGTWNTPSGRPARPAGVHPTPLPVRCPQRTPTGKAPHRSGALAPAETCTSRAVARRKE</sequence>
<dbReference type="SUPFAM" id="SSF52540">
    <property type="entry name" value="P-loop containing nucleoside triphosphate hydrolases"/>
    <property type="match status" value="1"/>
</dbReference>
<feature type="domain" description="NACHT" evidence="3">
    <location>
        <begin position="141"/>
        <end position="253"/>
    </location>
</feature>
<dbReference type="EMBL" id="JARKIF010000020">
    <property type="protein sequence ID" value="KAJ7617903.1"/>
    <property type="molecule type" value="Genomic_DNA"/>
</dbReference>
<protein>
    <recommendedName>
        <fullName evidence="3">NACHT domain-containing protein</fullName>
    </recommendedName>
</protein>
<feature type="region of interest" description="Disordered" evidence="2">
    <location>
        <begin position="531"/>
        <end position="595"/>
    </location>
</feature>
<dbReference type="InterPro" id="IPR027417">
    <property type="entry name" value="P-loop_NTPase"/>
</dbReference>